<dbReference type="InterPro" id="IPR041466">
    <property type="entry name" value="Dynein_AAA5_ext"/>
</dbReference>
<keyword evidence="4" id="KW-0493">Microtubule</keyword>
<dbReference type="eggNOG" id="KOG3595">
    <property type="taxonomic scope" value="Eukaryota"/>
</dbReference>
<evidence type="ECO:0000313" key="21">
    <source>
        <dbReference type="EMBL" id="EAR99953.2"/>
    </source>
</evidence>
<dbReference type="InterPro" id="IPR043157">
    <property type="entry name" value="Dynein_AAA1S"/>
</dbReference>
<feature type="compositionally biased region" description="Basic and acidic residues" evidence="19">
    <location>
        <begin position="1"/>
        <end position="11"/>
    </location>
</feature>
<dbReference type="InterPro" id="IPR027417">
    <property type="entry name" value="P-loop_NTPase"/>
</dbReference>
<evidence type="ECO:0000256" key="15">
    <source>
        <dbReference type="ARBA" id="ARBA00054075"/>
    </source>
</evidence>
<feature type="domain" description="AAA+ ATPase" evidence="20">
    <location>
        <begin position="2024"/>
        <end position="2167"/>
    </location>
</feature>
<dbReference type="Gene3D" id="3.10.490.20">
    <property type="match status" value="1"/>
</dbReference>
<dbReference type="FunFam" id="3.40.50.300:FF:000044">
    <property type="entry name" value="Dynein heavy chain 5, axonemal"/>
    <property type="match status" value="1"/>
</dbReference>
<dbReference type="FunFam" id="1.10.287.2620:FF:000002">
    <property type="entry name" value="Dynein heavy chain 2, axonemal"/>
    <property type="match status" value="1"/>
</dbReference>
<name>Q23TU2_TETTS</name>
<dbReference type="GO" id="GO:0031514">
    <property type="term" value="C:motile cilium"/>
    <property type="evidence" value="ECO:0007669"/>
    <property type="project" value="UniProtKB-SubCell"/>
</dbReference>
<dbReference type="InterPro" id="IPR035699">
    <property type="entry name" value="AAA_6"/>
</dbReference>
<dbReference type="RefSeq" id="XP_001020198.2">
    <property type="nucleotide sequence ID" value="XM_001020198.3"/>
</dbReference>
<comment type="function">
    <text evidence="15">Force generating protein of eukaryotic cilia and flagella. Produces force towards the minus ends of microtubules. Dynein has ATPase activity; the force-producing power stroke is thought to occur on release of ADP. Required for assembly of the I1 inner arm complex and its targeting to the appropriate axoneme location. Also required for phototaxis.</text>
</comment>
<dbReference type="GeneID" id="7834062"/>
<dbReference type="Pfam" id="PF17852">
    <property type="entry name" value="Dynein_AAA_lid"/>
    <property type="match status" value="1"/>
</dbReference>
<evidence type="ECO:0000256" key="16">
    <source>
        <dbReference type="ARBA" id="ARBA00063032"/>
    </source>
</evidence>
<feature type="coiled-coil region" evidence="18">
    <location>
        <begin position="3342"/>
        <end position="3376"/>
    </location>
</feature>
<dbReference type="Gene3D" id="1.10.472.130">
    <property type="match status" value="1"/>
</dbReference>
<reference evidence="22" key="1">
    <citation type="journal article" date="2006" name="PLoS Biol.">
        <title>Macronuclear genome sequence of the ciliate Tetrahymena thermophila, a model eukaryote.</title>
        <authorList>
            <person name="Eisen J.A."/>
            <person name="Coyne R.S."/>
            <person name="Wu M."/>
            <person name="Wu D."/>
            <person name="Thiagarajan M."/>
            <person name="Wortman J.R."/>
            <person name="Badger J.H."/>
            <person name="Ren Q."/>
            <person name="Amedeo P."/>
            <person name="Jones K.M."/>
            <person name="Tallon L.J."/>
            <person name="Delcher A.L."/>
            <person name="Salzberg S.L."/>
            <person name="Silva J.C."/>
            <person name="Haas B.J."/>
            <person name="Majoros W.H."/>
            <person name="Farzad M."/>
            <person name="Carlton J.M."/>
            <person name="Smith R.K. Jr."/>
            <person name="Garg J."/>
            <person name="Pearlman R.E."/>
            <person name="Karrer K.M."/>
            <person name="Sun L."/>
            <person name="Manning G."/>
            <person name="Elde N.C."/>
            <person name="Turkewitz A.P."/>
            <person name="Asai D.J."/>
            <person name="Wilkes D.E."/>
            <person name="Wang Y."/>
            <person name="Cai H."/>
            <person name="Collins K."/>
            <person name="Stewart B.A."/>
            <person name="Lee S.R."/>
            <person name="Wilamowska K."/>
            <person name="Weinberg Z."/>
            <person name="Ruzzo W.L."/>
            <person name="Wloga D."/>
            <person name="Gaertig J."/>
            <person name="Frankel J."/>
            <person name="Tsao C.-C."/>
            <person name="Gorovsky M.A."/>
            <person name="Keeling P.J."/>
            <person name="Waller R.F."/>
            <person name="Patron N.J."/>
            <person name="Cherry J.M."/>
            <person name="Stover N.A."/>
            <person name="Krieger C.J."/>
            <person name="del Toro C."/>
            <person name="Ryder H.F."/>
            <person name="Williamson S.C."/>
            <person name="Barbeau R.A."/>
            <person name="Hamilton E.P."/>
            <person name="Orias E."/>
        </authorList>
    </citation>
    <scope>NUCLEOTIDE SEQUENCE [LARGE SCALE GENOMIC DNA]</scope>
    <source>
        <strain evidence="22">SB210</strain>
    </source>
</reference>
<dbReference type="Gene3D" id="1.20.140.100">
    <property type="entry name" value="Dynein heavy chain, N-terminal domain 2"/>
    <property type="match status" value="1"/>
</dbReference>
<dbReference type="FunFam" id="3.20.180.20:FF:000001">
    <property type="entry name" value="Dynein axonemal heavy chain 5"/>
    <property type="match status" value="1"/>
</dbReference>
<comment type="subcellular location">
    <subcellularLocation>
        <location evidence="1">Cell projection</location>
        <location evidence="1">Cilium</location>
        <location evidence="1">Flagellum</location>
    </subcellularLocation>
    <subcellularLocation>
        <location evidence="2">Cytoplasm</location>
        <location evidence="2">Cytoskeleton</location>
        <location evidence="2">Cilium axoneme</location>
    </subcellularLocation>
</comment>
<evidence type="ECO:0000256" key="9">
    <source>
        <dbReference type="ARBA" id="ARBA00023017"/>
    </source>
</evidence>
<evidence type="ECO:0000256" key="5">
    <source>
        <dbReference type="ARBA" id="ARBA00022737"/>
    </source>
</evidence>
<feature type="region of interest" description="Disordered" evidence="19">
    <location>
        <begin position="1"/>
        <end position="122"/>
    </location>
</feature>
<evidence type="ECO:0000256" key="2">
    <source>
        <dbReference type="ARBA" id="ARBA00004430"/>
    </source>
</evidence>
<evidence type="ECO:0000256" key="19">
    <source>
        <dbReference type="SAM" id="MobiDB-lite"/>
    </source>
</evidence>
<dbReference type="InterPro" id="IPR024317">
    <property type="entry name" value="Dynein_heavy_chain_D4_dom"/>
</dbReference>
<evidence type="ECO:0000256" key="13">
    <source>
        <dbReference type="ARBA" id="ARBA00023212"/>
    </source>
</evidence>
<dbReference type="InParanoid" id="Q23TU2"/>
<evidence type="ECO:0000256" key="3">
    <source>
        <dbReference type="ARBA" id="ARBA00022490"/>
    </source>
</evidence>
<evidence type="ECO:0000256" key="4">
    <source>
        <dbReference type="ARBA" id="ARBA00022701"/>
    </source>
</evidence>
<evidence type="ECO:0000256" key="11">
    <source>
        <dbReference type="ARBA" id="ARBA00023069"/>
    </source>
</evidence>
<keyword evidence="6" id="KW-0547">Nucleotide-binding</keyword>
<dbReference type="InterPro" id="IPR024743">
    <property type="entry name" value="Dynein_HC_stalk"/>
</dbReference>
<feature type="region of interest" description="Disordered" evidence="19">
    <location>
        <begin position="2228"/>
        <end position="2250"/>
    </location>
</feature>
<dbReference type="GO" id="GO:0005524">
    <property type="term" value="F:ATP binding"/>
    <property type="evidence" value="ECO:0007669"/>
    <property type="project" value="UniProtKB-KW"/>
</dbReference>
<dbReference type="InterPro" id="IPR026983">
    <property type="entry name" value="DHC"/>
</dbReference>
<dbReference type="InterPro" id="IPR035706">
    <property type="entry name" value="AAA_9"/>
</dbReference>
<feature type="coiled-coil region" evidence="18">
    <location>
        <begin position="3848"/>
        <end position="3879"/>
    </location>
</feature>
<dbReference type="Pfam" id="PF08393">
    <property type="entry name" value="DHC_N2"/>
    <property type="match status" value="1"/>
</dbReference>
<feature type="compositionally biased region" description="Low complexity" evidence="19">
    <location>
        <begin position="15"/>
        <end position="25"/>
    </location>
</feature>
<feature type="compositionally biased region" description="Polar residues" evidence="19">
    <location>
        <begin position="26"/>
        <end position="36"/>
    </location>
</feature>
<accession>Q23TU2</accession>
<dbReference type="OrthoDB" id="287271at2759"/>
<dbReference type="InterPro" id="IPR042219">
    <property type="entry name" value="AAA_lid_11_sf"/>
</dbReference>
<dbReference type="FunFam" id="1.20.920.20:FF:000001">
    <property type="entry name" value="dynein heavy chain 2, axonemal"/>
    <property type="match status" value="1"/>
</dbReference>
<dbReference type="InterPro" id="IPR041658">
    <property type="entry name" value="AAA_lid_11"/>
</dbReference>
<dbReference type="GO" id="GO:0036156">
    <property type="term" value="C:inner dynein arm"/>
    <property type="evidence" value="ECO:0007669"/>
    <property type="project" value="UniProtKB-ARBA"/>
</dbReference>
<dbReference type="InterPro" id="IPR042228">
    <property type="entry name" value="Dynein_linker_3"/>
</dbReference>
<keyword evidence="22" id="KW-1185">Reference proteome</keyword>
<dbReference type="Pfam" id="PF25007">
    <property type="entry name" value="DYH2-5-8_CC"/>
    <property type="match status" value="1"/>
</dbReference>
<dbReference type="Pfam" id="PF12777">
    <property type="entry name" value="MT"/>
    <property type="match status" value="1"/>
</dbReference>
<feature type="coiled-coil region" evidence="18">
    <location>
        <begin position="3534"/>
        <end position="3603"/>
    </location>
</feature>
<keyword evidence="11" id="KW-0969">Cilium</keyword>
<dbReference type="InterPro" id="IPR041228">
    <property type="entry name" value="Dynein_C"/>
</dbReference>
<evidence type="ECO:0000256" key="8">
    <source>
        <dbReference type="ARBA" id="ARBA00022846"/>
    </source>
</evidence>
<keyword evidence="3" id="KW-0963">Cytoplasm</keyword>
<dbReference type="InterPro" id="IPR003593">
    <property type="entry name" value="AAA+_ATPase"/>
</dbReference>
<dbReference type="Pfam" id="PF08385">
    <property type="entry name" value="DHC_N1"/>
    <property type="match status" value="1"/>
</dbReference>
<dbReference type="FunFam" id="1.20.920.30:FF:000005">
    <property type="entry name" value="Dynein, axonemal, heavy chain 2"/>
    <property type="match status" value="1"/>
</dbReference>
<dbReference type="FunFam" id="3.40.50.300:FF:000153">
    <property type="entry name" value="Dynein axonemal heavy chain 1"/>
    <property type="match status" value="1"/>
</dbReference>
<sequence length="4805" mass="559341">MSDNENNHQQDDNNQEQVDQNQSQNGMETNTNGNQVNGNHANGEENEGNKEQYEDVEEEVEENIPAEELEELRKEAEKNGKDPSEVPSVRVVTKMVKRQVVKQQSQDSSQQDQQNKRGVQQISQETREKITWVMEQLEKGLNAFDEKLWNEELDYQISQFFGDQQHKNIYFWVEKDGLKYNFVDPPILTEESYDPDFYFFTKYQNEHIVNFEVGNIDDFITHGSVQQNHIQSLLKLMDDVYNPQIYTDTAWPENVKKEFIAQLHKFMATLTEASQQNEGYTKLYIPKEDLSDTQATSLDKDLIQRLETTLIYWYRQIKEIVNNQDSQQDNENAGPQDEIIYWRRRKNNLQNIQRQLVNPDLQRIIQILKIVDSSYVPSFEELTKNINSGSVEAENNLDFLNSLFDSCRQLEKATPREIPSILPSLLNRVRMIWEHSDYYNSQERISGLLHKISNEIIKRCKSQINISDMLDGDVEKCIQDLKDSIECGKKWKKIYERTSALINKKRKENASKRAWDFNHNSIFAQMEAFVQRCSELTEICEGQLQFAAKGSNSQIPQFGGSIGPEIENILEEIKESFKKHIDKIRATDKDKILDVKASNWHDLFNMFKNGMKDLDIMYQNIINTGFEQVSTVQQGVEMLEAFDYLAKRESIKMAVKKKATEVINMFLSELDKAKLEYDNMKKNMPLLNFPFHHGKYSGQAIWVRAQIHRIQKMKDSIDRLFFIDEGTKRIAQEKYEAIHLTFKQFIINVKFKEWKEENKELEEKSLGHEFLDKPVLYMPEPDYPELKYKENLRSKEGHLESKFNRQLEKLMSEVVAWKKLINFGIVVPSYADEFTTLHRENLRILKEYVMLVVRDQNKIIDYMDPMEKNLFKDHYSQTEKVIKPGTSKLKWSSKGILENFVRDCRKSCNEIYNKLKMFKSNTEKIEQKCVEIATRILIKIDKKRTVEIKQFEEDQEKHRRDMQIKIKIALDEIKRILSETYEFFLKDGPEIQKVWFNYVAMIDKKIEEALKKANKSSLLELYRVIGDDKNPATAIFRLSQEIENGSPENGKTQPVLVFKPSQNYLRQMIQITITLMTQIIQDFKRMTVIMNQERKDKLEEQRILKEKEMKNNPMMAQRKGPEQGITFEEQNQREDYFSAIASDLEIKKYTESILSNLDKTIQKLTSGELYDPWKQKEFFWQGDASMKHKYSKSILDHDDEISNIRDHIEKFEISASDIQAQKTTDKLDCIVIDNTNIKSTIVEVLIQWQSALLNAVQEKAISDLNSLHALFQNSEAHLEPTPLDIHQLKKNMESLAKLKKDKPDIGDKLQPLEEKFKLLEDYQINLKEDEIYRKNTLRDAWIKFGDMLERMEIRNQKVYNDLYQDTMKNLDDFMKEVSDNKITFMANAPFQVGNLTNEKAFQMLNEYKENVRALREREKEMRFGFELFNINYAPSSELESVEKEIANLQDVWKTKDDWDKEWEKNKHIKFREFNNEELDDLADDYQTKINSYPKEMKKWEVVNSLRNNVEQFRQTLPLIKMLGEKFMRQRHWDKLQKYLQTILDYESDSFTLQEIFKINLLTYADSVREVCEVAREEYKIESALENIKNRWSRLELVMDEHKKGYYKVKKADDIFSALEDDMGVLSAQKTTLFYESFKTDIEQWETCLQNILETLEALLQVQRQWIYLESIFASQQNEQDKQLVGDIAKFGKIEKQLQKYMADIYATKNAKQALSQEGFLNELLEMSKKLDESQKILFQLLERNRKEFPRFYFLSNDDLFEILGNSKDPSKVNKHIKKCFEGIKKLQINTVMGQNVKGRPQENHEVITMVSPDGEKVNLSSKVTCEFGVEKWLKTVEQRMFETLKKELTKTHAGIKKKEGYRWVEKWIPSWPGQLLIVASQLHWTQECGAVLHNISNSEKSDKHKAWKPVKDDKNHFLAELTKLVRKPSTETDRLKLIALITIEVHAKDIIESLQKTCFSDTAFDWLKQLRFYQNIQGDCMEVEIKQTNTKFPYGYEYQGNNGRLVITALTDRCYMTLTTAMKLNKGGAPQGPAGTGKTETVKDLGKGMGKFVLVFNCSEGLDYKSIGRMFSGLIQTGGWGCFDEFNRIEVEVLSVVAQQMHSIMNALRKLGEDREQNTFEFEEEVISINDQCAIFITMNPGYAGRSELPDNLKSLFRPISMMVPETTIICEIMLQSEGFKNGRPLSIKMVTLYNLMTQQLSKQDHYDFGLRAIKSVLNCAGAIRRNDSNSDQAGNRDREREKEAESEENMKEQKILMRAIYDMNMPKFVQEDIFLFNALFNDLFPNTDLPESENTKLYEAIEAEMRNEKLIPKVEMINKCIQLYDSKNTRHGNMLVGKSLSGKTTTWKMLQKAMNSLNKQMTQGDKQGQVPFPAVRTEVLNPKTVTLNELFGFVDHSTLEWNEGVLSSMMARLCKDESLDQRWMILDGPVDTLWIESMNTVLDDNKVLTLLNGDRISLPQQVGLVFEVEDLSVASPATVSRAGMIYIDPNDLGWRPYIEAWIGRMKDPDVQDFFYDLVDKWIMRLFKTRSMCKELVPCSDINIVIALCRLMDSFIKMESQTIGLEIPTKNEIYYALLEKWFTFALIWSFGASVDEDGRKLIDYHMRDIESIFPHSNTVYDYYINVDKNEWASWEDKINASVWKPGPNMPYHKMLVPTVDSARNRFVIQTLLKNKINILVVGNTGTGKTAVINGILSELDDSYTSMNIVFSSQTNSLKTQDMIESKLVRRTKYKMIPDGKKMVIFVDDLNMPRKDTFGSQPPLELFRQWMDYEGWFDRQSRDLFKQILDIQFIAAMGPPGGGRAQISKRTQGKFNLINFTFPTDNQVRRIFQSILNHKFHEFEEEIKPLAEPVAQATLNLFRTVSENFLPTPKKSHYVFNLRDISKVIQGVYMLDRFYCDSKMTIFRLWVHECLRVFHDRLISFEDRFQLKKLISDQLEQTLGSNMRECTNEEELDTIFVDFMEESGGKPIYIEIGYKDRAQLKQTVEQKLDDFNKNQRSPMPIVLFEEAISYVCKIHRIVKLGKGHGMLVGEGGSGRHSLTRLAAFIAGYSLWQIEISRNYRVKEFRDDIKRWAEEAGYKGKSGVFLFSDNQIINEGFIEDINNILTVGEIPNLFSQKDDYPQIKEKMRKEYIKHHNLEKDARIFDEDLIDFFFTRVQNNFHLMLCMSKTGDSLRNYTRMYPGLVNNTTIIWYMPWPEEALLEVANKYLKTLTLQDKIKEVPLKQEPTPVPVPEKKDAKPDPKKIAEEEAKLAEEKIEEERREVLRKAIATFFSQAHTKVLQMADDMYATLKRMYYVTPTNYIELVKGYVELLEQKQKEYGNEITKLRLGLHKLDEAGESSELLKQQLQISQIQLQKSQKEVEDLMIKIEGESRDVNEKQKYVEQKTVLVEKEKAEILRISADAEQDLQAAMPALRMAEEGLANLNKNKLAEVKSFTSPPAGIDVVMQAIMILLLKDPSWASAKKELAAPDFLSKLQNIEKDKISQKTLLKIEKLTHDPKMSIEKIQQISEAGASMWRWVLAMEMYAKAFKDIEPKRIKVNQLKERLAKSEEELQNLQDNLSKLQEKIMILQKQLEQAKTDKQNLEEQNKILQDKQERAEKLISGLEGTKEGWKDRKIIFEQKFEYLIGDSLMSAAFMSYAGPFPSEYRRIFMKDALLAQVRNLKIQHSRDYNFPDFLVKPITFLNWTFKGLPDDQFSKENAVLVTKSSRFPLMIDPQQQANTWIKNTERDQDREKLQIIDPQTENYITLLERAISWGQVVILQNLDEEIDPALEPILNKSLKKVTGGILLCIGADKEIKYNPDFRFYMTTKLANPKYKAEVSTRVTLVNFAVKEEGLQDQLISVVIQKMEANLEKQKNDLVRKKADNESKLKDLDDKILRMLQETKGQLIDDLDLIKALQVAKETEEDVRHQIETGAAQMTKTMNLRKNYVSLATTASKLFFVINEFGLINNMYQFSLESYIQLFQRTIDNYINKGAAVNDSLNDKLNSISEKHKEEIYKYACRGLFESDKLLLSIQMAVRLSTDVNLEEFNFFLRGSDTGQDRKTQPPNPNPDWITQQSWDTICDLDKMANFTGIIGAFTHNSKEWKRWYMSSTPESDALPGEWDTKCDHLRKLIIVKTIRPDRVIFSASQFVENKIGPQYITAPSFTFETVYADSTKTSPVIFILSPGVDPYNQLQQFADQKNIQLVPVSLGQGQARKAREKVAEGCKNGYWLYLANCHLSLSFLKDLEKIIENLEQNRSDIHDNFRLWLSSSPHPKFPISILQKCVKVTTEPSKGVKSNMLRLFNNMPSDKYQAVRLNNKSYYKKLVFSLCWFHSIIVERKRFKQLGWNVIYDFNDSDWETSDNILQMYIDQQVHTDKSAQQQSTQPGSGEQQVQNKSPPWDAIKFLISDVTYGGRVTDDWDRRLLNVYANQFFNDKVIFDEKYKLGDPSQQFYFVPEELNIKDLKNLEKTGSELTYYRGKIDEFPPIERPETFGQHINAEISSQIIQSNSLIESIISLSPQIASSAGVSKESKVANIIKELMEKLPELIDVDEVKRQTSAYDEGNPLRVVLNQEIDRYNKLLVFVKQSLINLDKGIQGIQLISEDLEIVLDSLFDGRVPSSWKYCYYSLKPLQSWIEDLIKRIDQLRVWGEKNQQPNVFWISGLSFPTGFTTALLQQSARKLRVPIDQFGWDFSFLPYDTHVSTPAKEGAYISGLYLEGAKWDGDKNYIVDAEPMKLHYQMPVILFKPVYFEGKQKQKKGESKYACPTYIYPNRTGVREKPSYMFTVMLPIKPNPSAQGSSDQDFWVKRGTALLMSLAD</sequence>
<dbReference type="Pfam" id="PF12775">
    <property type="entry name" value="AAA_7"/>
    <property type="match status" value="1"/>
</dbReference>
<dbReference type="InterPro" id="IPR013602">
    <property type="entry name" value="Dynein_heavy_linker"/>
</dbReference>
<dbReference type="Gene3D" id="1.10.8.720">
    <property type="entry name" value="Region D6 of dynein motor"/>
    <property type="match status" value="1"/>
</dbReference>
<dbReference type="Gene3D" id="3.20.180.20">
    <property type="entry name" value="Dynein heavy chain, N-terminal domain 2"/>
    <property type="match status" value="1"/>
</dbReference>
<dbReference type="Gene3D" id="1.10.8.710">
    <property type="match status" value="1"/>
</dbReference>
<dbReference type="Gene3D" id="6.10.140.1060">
    <property type="match status" value="1"/>
</dbReference>
<dbReference type="Gene3D" id="1.10.287.2620">
    <property type="match status" value="1"/>
</dbReference>
<dbReference type="Gene3D" id="1.20.920.30">
    <property type="match status" value="1"/>
</dbReference>
<feature type="region of interest" description="Disordered" evidence="19">
    <location>
        <begin position="4362"/>
        <end position="4382"/>
    </location>
</feature>
<dbReference type="HOGENOM" id="CLU_000038_9_0_1"/>
<evidence type="ECO:0000256" key="18">
    <source>
        <dbReference type="SAM" id="Coils"/>
    </source>
</evidence>
<dbReference type="GO" id="GO:0045505">
    <property type="term" value="F:dynein intermediate chain binding"/>
    <property type="evidence" value="ECO:0007669"/>
    <property type="project" value="InterPro"/>
</dbReference>
<dbReference type="FunFam" id="1.10.8.1220:FF:000001">
    <property type="entry name" value="Dynein axonemal heavy chain 5"/>
    <property type="match status" value="1"/>
</dbReference>
<dbReference type="InterPro" id="IPR043160">
    <property type="entry name" value="Dynein_C_barrel"/>
</dbReference>
<dbReference type="GO" id="GO:0008569">
    <property type="term" value="F:minus-end-directed microtubule motor activity"/>
    <property type="evidence" value="ECO:0007669"/>
    <property type="project" value="InterPro"/>
</dbReference>
<keyword evidence="9" id="KW-0243">Dynein</keyword>
<dbReference type="InterPro" id="IPR042222">
    <property type="entry name" value="Dynein_2_N"/>
</dbReference>
<feature type="compositionally biased region" description="Acidic residues" evidence="19">
    <location>
        <begin position="54"/>
        <end position="70"/>
    </location>
</feature>
<dbReference type="SMART" id="SM00382">
    <property type="entry name" value="AAA"/>
    <property type="match status" value="2"/>
</dbReference>
<evidence type="ECO:0000256" key="12">
    <source>
        <dbReference type="ARBA" id="ARBA00023175"/>
    </source>
</evidence>
<dbReference type="Gene3D" id="1.20.58.1120">
    <property type="match status" value="1"/>
</dbReference>
<dbReference type="Pfam" id="PF12780">
    <property type="entry name" value="AAA_8"/>
    <property type="match status" value="1"/>
</dbReference>
<keyword evidence="14" id="KW-0966">Cell projection</keyword>
<evidence type="ECO:0000256" key="10">
    <source>
        <dbReference type="ARBA" id="ARBA00023054"/>
    </source>
</evidence>
<dbReference type="Pfam" id="PF18198">
    <property type="entry name" value="AAA_lid_11"/>
    <property type="match status" value="1"/>
</dbReference>
<evidence type="ECO:0000256" key="7">
    <source>
        <dbReference type="ARBA" id="ARBA00022840"/>
    </source>
</evidence>
<proteinExistence type="predicted"/>
<organism evidence="21 22">
    <name type="scientific">Tetrahymena thermophila (strain SB210)</name>
    <dbReference type="NCBI Taxonomy" id="312017"/>
    <lineage>
        <taxon>Eukaryota</taxon>
        <taxon>Sar</taxon>
        <taxon>Alveolata</taxon>
        <taxon>Ciliophora</taxon>
        <taxon>Intramacronucleata</taxon>
        <taxon>Oligohymenophorea</taxon>
        <taxon>Hymenostomatida</taxon>
        <taxon>Tetrahymenina</taxon>
        <taxon>Tetrahymenidae</taxon>
        <taxon>Tetrahymena</taxon>
    </lineage>
</organism>
<dbReference type="Pfam" id="PF12781">
    <property type="entry name" value="AAA_9"/>
    <property type="match status" value="1"/>
</dbReference>
<dbReference type="InterPro" id="IPR013594">
    <property type="entry name" value="Dynein_heavy_tail"/>
</dbReference>
<dbReference type="InterPro" id="IPR054354">
    <property type="entry name" value="DYNC2H1-like_lid"/>
</dbReference>
<dbReference type="FunFam" id="1.10.8.710:FF:000001">
    <property type="entry name" value="Dynein axonemal heavy chain 2"/>
    <property type="match status" value="1"/>
</dbReference>
<feature type="compositionally biased region" description="Polar residues" evidence="19">
    <location>
        <begin position="4364"/>
        <end position="4382"/>
    </location>
</feature>
<evidence type="ECO:0000313" key="22">
    <source>
        <dbReference type="Proteomes" id="UP000009168"/>
    </source>
</evidence>
<comment type="subunit">
    <text evidence="16">The I1 inner arm complex (also known as the f dynein complex) is a two-headed isoform composed of two heavy chains (1-alpha and 1-beta), three intermediate chains and three light chains. I1 occupies a specific position proximal to the first radial spoke and repeats every 96 nm along the length of the axoneme.</text>
</comment>
<dbReference type="EMBL" id="GG662633">
    <property type="protein sequence ID" value="EAR99953.2"/>
    <property type="molecule type" value="Genomic_DNA"/>
</dbReference>
<feature type="compositionally biased region" description="Low complexity" evidence="19">
    <location>
        <begin position="101"/>
        <end position="113"/>
    </location>
</feature>
<dbReference type="GO" id="GO:0051959">
    <property type="term" value="F:dynein light intermediate chain binding"/>
    <property type="evidence" value="ECO:0007669"/>
    <property type="project" value="InterPro"/>
</dbReference>
<gene>
    <name evidence="21" type="ORF">TTHERM_00912290</name>
</gene>
<dbReference type="GO" id="GO:0008017">
    <property type="term" value="F:microtubule binding"/>
    <property type="evidence" value="ECO:0007669"/>
    <property type="project" value="UniProtKB-ARBA"/>
</dbReference>
<dbReference type="GO" id="GO:0036159">
    <property type="term" value="P:inner dynein arm assembly"/>
    <property type="evidence" value="ECO:0007669"/>
    <property type="project" value="UniProtKB-ARBA"/>
</dbReference>
<keyword evidence="13" id="KW-0206">Cytoskeleton</keyword>
<dbReference type="PANTHER" id="PTHR45703:SF32">
    <property type="entry name" value="DYNEINS HEAVY CHAIN"/>
    <property type="match status" value="1"/>
</dbReference>
<dbReference type="Pfam" id="PF03028">
    <property type="entry name" value="Dynein_heavy"/>
    <property type="match status" value="1"/>
</dbReference>
<dbReference type="Gene3D" id="1.20.1270.280">
    <property type="match status" value="1"/>
</dbReference>
<keyword evidence="7" id="KW-0067">ATP-binding</keyword>
<keyword evidence="12" id="KW-0505">Motor protein</keyword>
<evidence type="ECO:0000256" key="1">
    <source>
        <dbReference type="ARBA" id="ARBA00004230"/>
    </source>
</evidence>
<evidence type="ECO:0000256" key="17">
    <source>
        <dbReference type="ARBA" id="ARBA00077719"/>
    </source>
</evidence>
<dbReference type="Gene3D" id="3.40.50.300">
    <property type="entry name" value="P-loop containing nucleotide triphosphate hydrolases"/>
    <property type="match status" value="5"/>
</dbReference>
<dbReference type="Pfam" id="PF18199">
    <property type="entry name" value="Dynein_C"/>
    <property type="match status" value="1"/>
</dbReference>
<dbReference type="FunFam" id="3.10.490.20:FF:000008">
    <property type="entry name" value="dynein heavy chain 2, axonemal"/>
    <property type="match status" value="1"/>
</dbReference>
<dbReference type="GO" id="GO:0005874">
    <property type="term" value="C:microtubule"/>
    <property type="evidence" value="ECO:0007669"/>
    <property type="project" value="UniProtKB-KW"/>
</dbReference>
<protein>
    <recommendedName>
        <fullName evidence="17">Dynein-1, subspecies f</fullName>
    </recommendedName>
</protein>
<evidence type="ECO:0000256" key="14">
    <source>
        <dbReference type="ARBA" id="ARBA00023273"/>
    </source>
</evidence>
<dbReference type="InterPro" id="IPR004273">
    <property type="entry name" value="Dynein_heavy_D6_P-loop"/>
</dbReference>
<dbReference type="Gene3D" id="1.10.8.1220">
    <property type="match status" value="1"/>
</dbReference>
<feature type="compositionally biased region" description="Basic and acidic residues" evidence="19">
    <location>
        <begin position="71"/>
        <end position="84"/>
    </location>
</feature>
<dbReference type="PANTHER" id="PTHR45703">
    <property type="entry name" value="DYNEIN HEAVY CHAIN"/>
    <property type="match status" value="1"/>
</dbReference>
<dbReference type="SUPFAM" id="SSF52540">
    <property type="entry name" value="P-loop containing nucleoside triphosphate hydrolases"/>
    <property type="match status" value="4"/>
</dbReference>
<feature type="domain" description="AAA+ ATPase" evidence="20">
    <location>
        <begin position="2674"/>
        <end position="2820"/>
    </location>
</feature>
<keyword evidence="8" id="KW-0282">Flagellum</keyword>
<keyword evidence="10 18" id="KW-0175">Coiled coil</keyword>
<keyword evidence="5" id="KW-0677">Repeat</keyword>
<dbReference type="GO" id="GO:0060294">
    <property type="term" value="P:cilium movement involved in cell motility"/>
    <property type="evidence" value="ECO:0007669"/>
    <property type="project" value="UniProtKB-ARBA"/>
</dbReference>
<dbReference type="FunFam" id="3.40.50.300:FF:002141">
    <property type="entry name" value="Dynein heavy chain"/>
    <property type="match status" value="1"/>
</dbReference>
<dbReference type="FunFam" id="3.40.50.300:FF:000049">
    <property type="entry name" value="Dynein, axonemal, heavy chain 5"/>
    <property type="match status" value="1"/>
</dbReference>
<dbReference type="KEGG" id="tet:TTHERM_00912290"/>
<dbReference type="InterPro" id="IPR056759">
    <property type="entry name" value="DYH2-5-8_CC"/>
</dbReference>
<evidence type="ECO:0000259" key="20">
    <source>
        <dbReference type="SMART" id="SM00382"/>
    </source>
</evidence>
<dbReference type="Gene3D" id="1.20.920.20">
    <property type="match status" value="1"/>
</dbReference>
<evidence type="ECO:0000256" key="6">
    <source>
        <dbReference type="ARBA" id="ARBA00022741"/>
    </source>
</evidence>
<dbReference type="STRING" id="312017.Q23TU2"/>
<dbReference type="Pfam" id="PF22597">
    <property type="entry name" value="DYN_lid"/>
    <property type="match status" value="1"/>
</dbReference>
<dbReference type="Pfam" id="PF12774">
    <property type="entry name" value="AAA_6"/>
    <property type="match status" value="1"/>
</dbReference>
<dbReference type="Proteomes" id="UP000009168">
    <property type="component" value="Unassembled WGS sequence"/>
</dbReference>